<evidence type="ECO:0000259" key="1">
    <source>
        <dbReference type="Pfam" id="PF14231"/>
    </source>
</evidence>
<keyword evidence="4" id="KW-1185">Reference proteome</keyword>
<protein>
    <recommendedName>
        <fullName evidence="5">GXWXG domain-containing protein</fullName>
    </recommendedName>
</protein>
<dbReference type="InterPro" id="IPR025568">
    <property type="entry name" value="DUF4334"/>
</dbReference>
<dbReference type="Pfam" id="PF14232">
    <property type="entry name" value="DUF4334"/>
    <property type="match status" value="1"/>
</dbReference>
<organism evidence="3 4">
    <name type="scientific">Aspergillus wentii DTO 134E9</name>
    <dbReference type="NCBI Taxonomy" id="1073089"/>
    <lineage>
        <taxon>Eukaryota</taxon>
        <taxon>Fungi</taxon>
        <taxon>Dikarya</taxon>
        <taxon>Ascomycota</taxon>
        <taxon>Pezizomycotina</taxon>
        <taxon>Eurotiomycetes</taxon>
        <taxon>Eurotiomycetidae</taxon>
        <taxon>Eurotiales</taxon>
        <taxon>Aspergillaceae</taxon>
        <taxon>Aspergillus</taxon>
        <taxon>Aspergillus subgen. Cremei</taxon>
    </lineage>
</organism>
<gene>
    <name evidence="3" type="ORF">ASPWEDRAFT_44057</name>
</gene>
<dbReference type="VEuPathDB" id="FungiDB:ASPWEDRAFT_44057"/>
<evidence type="ECO:0008006" key="5">
    <source>
        <dbReference type="Google" id="ProtNLM"/>
    </source>
</evidence>
<dbReference type="Pfam" id="PF14231">
    <property type="entry name" value="GXWXG"/>
    <property type="match status" value="1"/>
</dbReference>
<proteinExistence type="predicted"/>
<evidence type="ECO:0000313" key="3">
    <source>
        <dbReference type="EMBL" id="OJJ32035.1"/>
    </source>
</evidence>
<feature type="domain" description="DUF4334" evidence="2">
    <location>
        <begin position="91"/>
        <end position="147"/>
    </location>
</feature>
<sequence>MSAQEKYIALTQTKGKADPSTLYAIFDQLDPIKPEQLLGEWSGGFFDTGHPIANTLNEIKWVEKVFKTVDLVDPVIVERDGKRVSWGQWGIASLKEMVHRGKVSTTMIYDDRPVFDHFRSVNDNLVAGIMEGRELAKDGDFFFYLKR</sequence>
<dbReference type="RefSeq" id="XP_040685712.1">
    <property type="nucleotide sequence ID" value="XM_040836171.1"/>
</dbReference>
<name>A0A1L9RAT7_ASPWE</name>
<dbReference type="OrthoDB" id="2213372at2759"/>
<dbReference type="InterPro" id="IPR025951">
    <property type="entry name" value="GXWXG_dom"/>
</dbReference>
<dbReference type="STRING" id="1073089.A0A1L9RAT7"/>
<dbReference type="Gene3D" id="2.40.128.580">
    <property type="entry name" value="GXWXG domain"/>
    <property type="match status" value="1"/>
</dbReference>
<evidence type="ECO:0000313" key="4">
    <source>
        <dbReference type="Proteomes" id="UP000184383"/>
    </source>
</evidence>
<dbReference type="Proteomes" id="UP000184383">
    <property type="component" value="Unassembled WGS sequence"/>
</dbReference>
<reference evidence="4" key="1">
    <citation type="journal article" date="2017" name="Genome Biol.">
        <title>Comparative genomics reveals high biological diversity and specific adaptations in the industrially and medically important fungal genus Aspergillus.</title>
        <authorList>
            <person name="de Vries R.P."/>
            <person name="Riley R."/>
            <person name="Wiebenga A."/>
            <person name="Aguilar-Osorio G."/>
            <person name="Amillis S."/>
            <person name="Uchima C.A."/>
            <person name="Anderluh G."/>
            <person name="Asadollahi M."/>
            <person name="Askin M."/>
            <person name="Barry K."/>
            <person name="Battaglia E."/>
            <person name="Bayram O."/>
            <person name="Benocci T."/>
            <person name="Braus-Stromeyer S.A."/>
            <person name="Caldana C."/>
            <person name="Canovas D."/>
            <person name="Cerqueira G.C."/>
            <person name="Chen F."/>
            <person name="Chen W."/>
            <person name="Choi C."/>
            <person name="Clum A."/>
            <person name="Dos Santos R.A."/>
            <person name="Damasio A.R."/>
            <person name="Diallinas G."/>
            <person name="Emri T."/>
            <person name="Fekete E."/>
            <person name="Flipphi M."/>
            <person name="Freyberg S."/>
            <person name="Gallo A."/>
            <person name="Gournas C."/>
            <person name="Habgood R."/>
            <person name="Hainaut M."/>
            <person name="Harispe M.L."/>
            <person name="Henrissat B."/>
            <person name="Hilden K.S."/>
            <person name="Hope R."/>
            <person name="Hossain A."/>
            <person name="Karabika E."/>
            <person name="Karaffa L."/>
            <person name="Karanyi Z."/>
            <person name="Krasevec N."/>
            <person name="Kuo A."/>
            <person name="Kusch H."/>
            <person name="LaButti K."/>
            <person name="Lagendijk E.L."/>
            <person name="Lapidus A."/>
            <person name="Levasseur A."/>
            <person name="Lindquist E."/>
            <person name="Lipzen A."/>
            <person name="Logrieco A.F."/>
            <person name="MacCabe A."/>
            <person name="Maekelae M.R."/>
            <person name="Malavazi I."/>
            <person name="Melin P."/>
            <person name="Meyer V."/>
            <person name="Mielnichuk N."/>
            <person name="Miskei M."/>
            <person name="Molnar A.P."/>
            <person name="Mule G."/>
            <person name="Ngan C.Y."/>
            <person name="Orejas M."/>
            <person name="Orosz E."/>
            <person name="Ouedraogo J.P."/>
            <person name="Overkamp K.M."/>
            <person name="Park H.-S."/>
            <person name="Perrone G."/>
            <person name="Piumi F."/>
            <person name="Punt P.J."/>
            <person name="Ram A.F."/>
            <person name="Ramon A."/>
            <person name="Rauscher S."/>
            <person name="Record E."/>
            <person name="Riano-Pachon D.M."/>
            <person name="Robert V."/>
            <person name="Roehrig J."/>
            <person name="Ruller R."/>
            <person name="Salamov A."/>
            <person name="Salih N.S."/>
            <person name="Samson R.A."/>
            <person name="Sandor E."/>
            <person name="Sanguinetti M."/>
            <person name="Schuetze T."/>
            <person name="Sepcic K."/>
            <person name="Shelest E."/>
            <person name="Sherlock G."/>
            <person name="Sophianopoulou V."/>
            <person name="Squina F.M."/>
            <person name="Sun H."/>
            <person name="Susca A."/>
            <person name="Todd R.B."/>
            <person name="Tsang A."/>
            <person name="Unkles S.E."/>
            <person name="van de Wiele N."/>
            <person name="van Rossen-Uffink D."/>
            <person name="Oliveira J.V."/>
            <person name="Vesth T.C."/>
            <person name="Visser J."/>
            <person name="Yu J.-H."/>
            <person name="Zhou M."/>
            <person name="Andersen M.R."/>
            <person name="Archer D.B."/>
            <person name="Baker S.E."/>
            <person name="Benoit I."/>
            <person name="Brakhage A.A."/>
            <person name="Braus G.H."/>
            <person name="Fischer R."/>
            <person name="Frisvad J.C."/>
            <person name="Goldman G.H."/>
            <person name="Houbraken J."/>
            <person name="Oakley B."/>
            <person name="Pocsi I."/>
            <person name="Scazzocchio C."/>
            <person name="Seiboth B."/>
            <person name="vanKuyk P.A."/>
            <person name="Wortman J."/>
            <person name="Dyer P.S."/>
            <person name="Grigoriev I.V."/>
        </authorList>
    </citation>
    <scope>NUCLEOTIDE SEQUENCE [LARGE SCALE GENOMIC DNA]</scope>
    <source>
        <strain evidence="4">DTO 134E9</strain>
    </source>
</reference>
<dbReference type="GeneID" id="63752019"/>
<feature type="domain" description="GXWXG" evidence="1">
    <location>
        <begin position="24"/>
        <end position="79"/>
    </location>
</feature>
<dbReference type="EMBL" id="KV878215">
    <property type="protein sequence ID" value="OJJ32035.1"/>
    <property type="molecule type" value="Genomic_DNA"/>
</dbReference>
<accession>A0A1L9RAT7</accession>
<dbReference type="AlphaFoldDB" id="A0A1L9RAT7"/>
<evidence type="ECO:0000259" key="2">
    <source>
        <dbReference type="Pfam" id="PF14232"/>
    </source>
</evidence>